<evidence type="ECO:0000313" key="6">
    <source>
        <dbReference type="EMBL" id="MCU6798163.1"/>
    </source>
</evidence>
<protein>
    <submittedName>
        <fullName evidence="6">Glycoside hydrolase family 43 protein</fullName>
    </submittedName>
</protein>
<name>A0ABT2UU14_9BACL</name>
<dbReference type="RefSeq" id="WP_262688837.1">
    <property type="nucleotide sequence ID" value="NZ_JAOQIO010000125.1"/>
</dbReference>
<keyword evidence="3 4" id="KW-0326">Glycosidase</keyword>
<dbReference type="InterPro" id="IPR013320">
    <property type="entry name" value="ConA-like_dom_sf"/>
</dbReference>
<dbReference type="Gene3D" id="2.115.10.20">
    <property type="entry name" value="Glycosyl hydrolase domain, family 43"/>
    <property type="match status" value="1"/>
</dbReference>
<sequence>MQYTNPIVKGFYPDPSICRVNEDYYIVTSSFGYYPGVPIFHSKDLVNWKKIGYCLSRESQLPLFQSHEFPKRLVGKTGIYAPTLRYHNGRFYMVTTNQAHYRNFVVWAEKPEGPWSEPLVLEWGGIDPSLLFDDDGKVYISGTSAGHGEPEGIYQAEIDLETGKLVSARKLIWEGTGGPYPEGPHLYRIGNLYYLVIAEGGTEYGHMVTVARSNHPYGPFECCPHNPVLSHRNTNLPVQATGHADLVQAHDGSWWAVCLGVRPTGYPYHHNLGRETFLVPVMWSEDGWPVFGDQGRIHLAMEAPSFFHGYVEMPVRRDRYDFDSGTLGNEWNSIRNSMEGICSLKDRPGWLALYGTEFGLDDLEAKAFVGRRQQDLICRVTTLMDFSPMKEGEEAGLTAFMNENSHYDIAVTGTNGKRLVMFRRRIGSLWKIEREDEIVSDSIILSIRADETDYRFTYTLPGGEEIEIGKGGIFYLSTEVAGGYTGVYFGMYATGNGKDFQYPAYFDYFDYQID</sequence>
<keyword evidence="7" id="KW-1185">Reference proteome</keyword>
<comment type="caution">
    <text evidence="6">The sequence shown here is derived from an EMBL/GenBank/DDBJ whole genome shotgun (WGS) entry which is preliminary data.</text>
</comment>
<dbReference type="CDD" id="cd18617">
    <property type="entry name" value="GH43_XynB-like"/>
    <property type="match status" value="1"/>
</dbReference>
<evidence type="ECO:0000256" key="3">
    <source>
        <dbReference type="ARBA" id="ARBA00023295"/>
    </source>
</evidence>
<dbReference type="Proteomes" id="UP001652445">
    <property type="component" value="Unassembled WGS sequence"/>
</dbReference>
<dbReference type="PANTHER" id="PTHR42812:SF12">
    <property type="entry name" value="BETA-XYLOSIDASE-RELATED"/>
    <property type="match status" value="1"/>
</dbReference>
<keyword evidence="2 4" id="KW-0378">Hydrolase</keyword>
<dbReference type="InterPro" id="IPR041542">
    <property type="entry name" value="GH43_C2"/>
</dbReference>
<dbReference type="GO" id="GO:0016787">
    <property type="term" value="F:hydrolase activity"/>
    <property type="evidence" value="ECO:0007669"/>
    <property type="project" value="UniProtKB-KW"/>
</dbReference>
<evidence type="ECO:0000313" key="7">
    <source>
        <dbReference type="Proteomes" id="UP001652445"/>
    </source>
</evidence>
<dbReference type="SUPFAM" id="SSF49899">
    <property type="entry name" value="Concanavalin A-like lectins/glucanases"/>
    <property type="match status" value="1"/>
</dbReference>
<dbReference type="SUPFAM" id="SSF75005">
    <property type="entry name" value="Arabinanase/levansucrase/invertase"/>
    <property type="match status" value="1"/>
</dbReference>
<dbReference type="Pfam" id="PF04616">
    <property type="entry name" value="Glyco_hydro_43"/>
    <property type="match status" value="1"/>
</dbReference>
<reference evidence="6 7" key="1">
    <citation type="submission" date="2022-09" db="EMBL/GenBank/DDBJ databases">
        <authorList>
            <person name="Han X.L."/>
            <person name="Wang Q."/>
            <person name="Lu T."/>
        </authorList>
    </citation>
    <scope>NUCLEOTIDE SEQUENCE [LARGE SCALE GENOMIC DNA]</scope>
    <source>
        <strain evidence="6 7">WQ 127069</strain>
    </source>
</reference>
<dbReference type="InterPro" id="IPR023296">
    <property type="entry name" value="Glyco_hydro_beta-prop_sf"/>
</dbReference>
<evidence type="ECO:0000259" key="5">
    <source>
        <dbReference type="Pfam" id="PF17851"/>
    </source>
</evidence>
<evidence type="ECO:0000256" key="4">
    <source>
        <dbReference type="RuleBase" id="RU361187"/>
    </source>
</evidence>
<gene>
    <name evidence="6" type="ORF">OB236_39155</name>
</gene>
<dbReference type="InterPro" id="IPR006710">
    <property type="entry name" value="Glyco_hydro_43"/>
</dbReference>
<evidence type="ECO:0000256" key="2">
    <source>
        <dbReference type="ARBA" id="ARBA00022801"/>
    </source>
</evidence>
<dbReference type="InterPro" id="IPR051795">
    <property type="entry name" value="Glycosyl_Hydrlase_43"/>
</dbReference>
<dbReference type="Pfam" id="PF17851">
    <property type="entry name" value="GH43_C2"/>
    <property type="match status" value="1"/>
</dbReference>
<proteinExistence type="inferred from homology"/>
<dbReference type="PANTHER" id="PTHR42812">
    <property type="entry name" value="BETA-XYLOSIDASE"/>
    <property type="match status" value="1"/>
</dbReference>
<dbReference type="EMBL" id="JAOQIO010000125">
    <property type="protein sequence ID" value="MCU6798163.1"/>
    <property type="molecule type" value="Genomic_DNA"/>
</dbReference>
<accession>A0ABT2UU14</accession>
<evidence type="ECO:0000256" key="1">
    <source>
        <dbReference type="ARBA" id="ARBA00009865"/>
    </source>
</evidence>
<feature type="domain" description="Beta-xylosidase C-terminal Concanavalin A-like" evidence="5">
    <location>
        <begin position="319"/>
        <end position="512"/>
    </location>
</feature>
<comment type="similarity">
    <text evidence="1 4">Belongs to the glycosyl hydrolase 43 family.</text>
</comment>
<dbReference type="Gene3D" id="2.60.120.200">
    <property type="match status" value="1"/>
</dbReference>
<organism evidence="6 7">
    <name type="scientific">Paenibacillus baimaensis</name>
    <dbReference type="NCBI Taxonomy" id="2982185"/>
    <lineage>
        <taxon>Bacteria</taxon>
        <taxon>Bacillati</taxon>
        <taxon>Bacillota</taxon>
        <taxon>Bacilli</taxon>
        <taxon>Bacillales</taxon>
        <taxon>Paenibacillaceae</taxon>
        <taxon>Paenibacillus</taxon>
    </lineage>
</organism>